<dbReference type="EMBL" id="SMRT01000005">
    <property type="protein sequence ID" value="TDF97545.1"/>
    <property type="molecule type" value="Genomic_DNA"/>
</dbReference>
<dbReference type="Pfam" id="PF12760">
    <property type="entry name" value="Zn_ribbon_IS1595"/>
    <property type="match status" value="1"/>
</dbReference>
<dbReference type="Proteomes" id="UP000295636">
    <property type="component" value="Unassembled WGS sequence"/>
</dbReference>
<evidence type="ECO:0000313" key="2">
    <source>
        <dbReference type="EMBL" id="TDF97545.1"/>
    </source>
</evidence>
<dbReference type="AlphaFoldDB" id="A0A4R5KRD3"/>
<accession>A0A4R5KRD3</accession>
<proteinExistence type="predicted"/>
<name>A0A4R5KRD3_9BACL</name>
<protein>
    <submittedName>
        <fullName evidence="2">Transposase</fullName>
    </submittedName>
</protein>
<dbReference type="RefSeq" id="WP_133228710.1">
    <property type="nucleotide sequence ID" value="NZ_SMRT01000005.1"/>
</dbReference>
<feature type="domain" description="Transposase zinc-ribbon" evidence="1">
    <location>
        <begin position="21"/>
        <end position="67"/>
    </location>
</feature>
<keyword evidence="3" id="KW-1185">Reference proteome</keyword>
<sequence>MELVEAQIQTISKEQLQLISSEQQCMEALFSAKWPDGFRCARCNHSHAYKITTRRLPLFECSSCHYQESLTKGTLMEGSRSDLRKWYHALLLFSHNPTGITALQLSAAIGVTYKTAWLILHKFRYCMGEADANTMLSGIVRVNCAMYGKPYNPSMERHPQEQPLLIGASVNDEGDPVYVKIKQVFQEHLLGRTIRPIGTRHFSDCHIEPDTDDLESVTARYSSRRFHRLLNVVKKAGQWINTTFHGIGPKYLQAYLNEYCSRLNLAIHGTSVFRYLIRLCVTIAPVTYASLLRSASRS</sequence>
<comment type="caution">
    <text evidence="2">The sequence shown here is derived from an EMBL/GenBank/DDBJ whole genome shotgun (WGS) entry which is preliminary data.</text>
</comment>
<evidence type="ECO:0000259" key="1">
    <source>
        <dbReference type="Pfam" id="PF12760"/>
    </source>
</evidence>
<evidence type="ECO:0000313" key="3">
    <source>
        <dbReference type="Proteomes" id="UP000295636"/>
    </source>
</evidence>
<reference evidence="2 3" key="1">
    <citation type="submission" date="2019-03" db="EMBL/GenBank/DDBJ databases">
        <title>This is whole genome sequence of Paenibacillus sp MS74 strain.</title>
        <authorList>
            <person name="Trinh H.N."/>
        </authorList>
    </citation>
    <scope>NUCLEOTIDE SEQUENCE [LARGE SCALE GENOMIC DNA]</scope>
    <source>
        <strain evidence="2 3">MS74</strain>
    </source>
</reference>
<gene>
    <name evidence="2" type="ORF">E1757_13085</name>
</gene>
<organism evidence="2 3">
    <name type="scientific">Paenibacillus piri</name>
    <dbReference type="NCBI Taxonomy" id="2547395"/>
    <lineage>
        <taxon>Bacteria</taxon>
        <taxon>Bacillati</taxon>
        <taxon>Bacillota</taxon>
        <taxon>Bacilli</taxon>
        <taxon>Bacillales</taxon>
        <taxon>Paenibacillaceae</taxon>
        <taxon>Paenibacillus</taxon>
    </lineage>
</organism>
<dbReference type="InterPro" id="IPR024442">
    <property type="entry name" value="Transposase_Zn_ribbon"/>
</dbReference>
<dbReference type="OrthoDB" id="9769409at2"/>